<name>A0A2H4IZM1_9CAUD</name>
<reference evidence="1" key="1">
    <citation type="submission" date="2017-06" db="EMBL/GenBank/DDBJ databases">
        <title>Novel phages from South African skin metaviromes.</title>
        <authorList>
            <person name="van Zyl L.J."/>
            <person name="Abrahams Y."/>
            <person name="Stander E.A."/>
            <person name="Kirby B.M."/>
            <person name="Clavaud C."/>
            <person name="Farcet C."/>
            <person name="Breton L."/>
            <person name="Trindade M.I."/>
        </authorList>
    </citation>
    <scope>NUCLEOTIDE SEQUENCE</scope>
</reference>
<dbReference type="GO" id="GO:0005198">
    <property type="term" value="F:structural molecule activity"/>
    <property type="evidence" value="ECO:0007669"/>
    <property type="project" value="InterPro"/>
</dbReference>
<dbReference type="InterPro" id="IPR009319">
    <property type="entry name" value="Phage_A118_VSP1"/>
</dbReference>
<sequence>MPEAPQPNYDYDVTRLVKAYEQALKDVQSELNALFLTDFERAQIIAVEKTIRNILSDMTKYGDEWASVAMTAATTNGIASTIYTLGLASTYEDALKIVKFNTANKRLIDAAIADTQADLLAVTQNIERQAKLAIRKATAEAMRHNLTRGINATQDLSKEIRQRIVKATDVAIIDARGHKWRLSTYTDMLAREKMKQAHQEASINEALSEGSLYGRISRHGAKDACRKYEGKIVKLVADAPGDYPYIGDLPRNEIFHPNCKHLVTPLRDPSKYKEK</sequence>
<protein>
    <recommendedName>
        <fullName evidence="2">Minor capsid protein</fullName>
    </recommendedName>
</protein>
<proteinExistence type="predicted"/>
<evidence type="ECO:0000313" key="1">
    <source>
        <dbReference type="EMBL" id="ASN68090.1"/>
    </source>
</evidence>
<gene>
    <name evidence="1" type="ORF">8F11_55</name>
</gene>
<evidence type="ECO:0008006" key="2">
    <source>
        <dbReference type="Google" id="ProtNLM"/>
    </source>
</evidence>
<accession>A0A2H4IZM1</accession>
<dbReference type="EMBL" id="MF417871">
    <property type="protein sequence ID" value="ASN68090.1"/>
    <property type="molecule type" value="Genomic_DNA"/>
</dbReference>
<organism evidence="1">
    <name type="scientific">uncultured Caudovirales phage</name>
    <dbReference type="NCBI Taxonomy" id="2100421"/>
    <lineage>
        <taxon>Viruses</taxon>
        <taxon>Duplodnaviria</taxon>
        <taxon>Heunggongvirae</taxon>
        <taxon>Uroviricota</taxon>
        <taxon>Caudoviricetes</taxon>
        <taxon>Peduoviridae</taxon>
        <taxon>Maltschvirus</taxon>
        <taxon>Maltschvirus maltsch</taxon>
    </lineage>
</organism>
<dbReference type="Pfam" id="PF06152">
    <property type="entry name" value="Phage_min_cap2"/>
    <property type="match status" value="1"/>
</dbReference>